<dbReference type="AlphaFoldDB" id="A0AAD5JYH8"/>
<proteinExistence type="predicted"/>
<dbReference type="EMBL" id="JAIXMP010000045">
    <property type="protein sequence ID" value="KAI9246738.1"/>
    <property type="molecule type" value="Genomic_DNA"/>
</dbReference>
<evidence type="ECO:0000259" key="4">
    <source>
        <dbReference type="Pfam" id="PF10342"/>
    </source>
</evidence>
<evidence type="ECO:0000256" key="2">
    <source>
        <dbReference type="SAM" id="MobiDB-lite"/>
    </source>
</evidence>
<feature type="region of interest" description="Disordered" evidence="2">
    <location>
        <begin position="157"/>
        <end position="181"/>
    </location>
</feature>
<evidence type="ECO:0000256" key="1">
    <source>
        <dbReference type="ARBA" id="ARBA00022729"/>
    </source>
</evidence>
<keyword evidence="6" id="KW-1185">Reference proteome</keyword>
<feature type="domain" description="Yeast cell wall synthesis Kre9/Knh1-like N-terminal" evidence="4">
    <location>
        <begin position="67"/>
        <end position="160"/>
    </location>
</feature>
<evidence type="ECO:0000313" key="6">
    <source>
        <dbReference type="Proteomes" id="UP001209540"/>
    </source>
</evidence>
<dbReference type="Proteomes" id="UP001209540">
    <property type="component" value="Unassembled WGS sequence"/>
</dbReference>
<evidence type="ECO:0000256" key="3">
    <source>
        <dbReference type="SAM" id="Phobius"/>
    </source>
</evidence>
<organism evidence="5 6">
    <name type="scientific">Phascolomyces articulosus</name>
    <dbReference type="NCBI Taxonomy" id="60185"/>
    <lineage>
        <taxon>Eukaryota</taxon>
        <taxon>Fungi</taxon>
        <taxon>Fungi incertae sedis</taxon>
        <taxon>Mucoromycota</taxon>
        <taxon>Mucoromycotina</taxon>
        <taxon>Mucoromycetes</taxon>
        <taxon>Mucorales</taxon>
        <taxon>Lichtheimiaceae</taxon>
        <taxon>Phascolomyces</taxon>
    </lineage>
</organism>
<reference evidence="5" key="1">
    <citation type="journal article" date="2022" name="IScience">
        <title>Evolution of zygomycete secretomes and the origins of terrestrial fungal ecologies.</title>
        <authorList>
            <person name="Chang Y."/>
            <person name="Wang Y."/>
            <person name="Mondo S."/>
            <person name="Ahrendt S."/>
            <person name="Andreopoulos W."/>
            <person name="Barry K."/>
            <person name="Beard J."/>
            <person name="Benny G.L."/>
            <person name="Blankenship S."/>
            <person name="Bonito G."/>
            <person name="Cuomo C."/>
            <person name="Desiro A."/>
            <person name="Gervers K.A."/>
            <person name="Hundley H."/>
            <person name="Kuo A."/>
            <person name="LaButti K."/>
            <person name="Lang B.F."/>
            <person name="Lipzen A."/>
            <person name="O'Donnell K."/>
            <person name="Pangilinan J."/>
            <person name="Reynolds N."/>
            <person name="Sandor L."/>
            <person name="Smith M.E."/>
            <person name="Tsang A."/>
            <person name="Grigoriev I.V."/>
            <person name="Stajich J.E."/>
            <person name="Spatafora J.W."/>
        </authorList>
    </citation>
    <scope>NUCLEOTIDE SEQUENCE</scope>
    <source>
        <strain evidence="5">RSA 2281</strain>
    </source>
</reference>
<keyword evidence="3" id="KW-0472">Membrane</keyword>
<keyword evidence="3" id="KW-0812">Transmembrane</keyword>
<feature type="transmembrane region" description="Helical" evidence="3">
    <location>
        <begin position="38"/>
        <end position="60"/>
    </location>
</feature>
<gene>
    <name evidence="5" type="ORF">BDA99DRAFT_543213</name>
</gene>
<reference evidence="5" key="2">
    <citation type="submission" date="2023-02" db="EMBL/GenBank/DDBJ databases">
        <authorList>
            <consortium name="DOE Joint Genome Institute"/>
            <person name="Mondo S.J."/>
            <person name="Chang Y."/>
            <person name="Wang Y."/>
            <person name="Ahrendt S."/>
            <person name="Andreopoulos W."/>
            <person name="Barry K."/>
            <person name="Beard J."/>
            <person name="Benny G.L."/>
            <person name="Blankenship S."/>
            <person name="Bonito G."/>
            <person name="Cuomo C."/>
            <person name="Desiro A."/>
            <person name="Gervers K.A."/>
            <person name="Hundley H."/>
            <person name="Kuo A."/>
            <person name="LaButti K."/>
            <person name="Lang B.F."/>
            <person name="Lipzen A."/>
            <person name="O'Donnell K."/>
            <person name="Pangilinan J."/>
            <person name="Reynolds N."/>
            <person name="Sandor L."/>
            <person name="Smith M.W."/>
            <person name="Tsang A."/>
            <person name="Grigoriev I.V."/>
            <person name="Stajich J.E."/>
            <person name="Spatafora J.W."/>
        </authorList>
    </citation>
    <scope>NUCLEOTIDE SEQUENCE</scope>
    <source>
        <strain evidence="5">RSA 2281</strain>
    </source>
</reference>
<evidence type="ECO:0000313" key="5">
    <source>
        <dbReference type="EMBL" id="KAI9246738.1"/>
    </source>
</evidence>
<keyword evidence="3" id="KW-1133">Transmembrane helix</keyword>
<dbReference type="InterPro" id="IPR018466">
    <property type="entry name" value="Kre9/Knh1-like_N"/>
</dbReference>
<dbReference type="Pfam" id="PF10342">
    <property type="entry name" value="Kre9_KNH"/>
    <property type="match status" value="1"/>
</dbReference>
<protein>
    <recommendedName>
        <fullName evidence="4">Yeast cell wall synthesis Kre9/Knh1-like N-terminal domain-containing protein</fullName>
    </recommendedName>
</protein>
<sequence>MPCILSNLFEPSHIKTIDLSRETQNYLYKIVSIFVRTIMMITALIFLLSILNTLTFGIVWNAKITVPNETTVWEAGKNYTVKWETTTEAGPIPDNVTGIIKLGYLEEGSIDEHLYWDLASGFLLNSGSNTIRLPCDLETKDSYIIVLMGNSGNASPKFTIHGSAHGRQQQEQPPSQPLEAE</sequence>
<accession>A0AAD5JYH8</accession>
<name>A0AAD5JYH8_9FUNG</name>
<comment type="caution">
    <text evidence="5">The sequence shown here is derived from an EMBL/GenBank/DDBJ whole genome shotgun (WGS) entry which is preliminary data.</text>
</comment>
<keyword evidence="1" id="KW-0732">Signal</keyword>